<name>A0A251Q2R0_PRUPE</name>
<evidence type="ECO:0000313" key="1">
    <source>
        <dbReference type="EMBL" id="ONI18068.1"/>
    </source>
</evidence>
<protein>
    <submittedName>
        <fullName evidence="1">Uncharacterized protein</fullName>
    </submittedName>
</protein>
<proteinExistence type="predicted"/>
<evidence type="ECO:0000313" key="2">
    <source>
        <dbReference type="Proteomes" id="UP000006882"/>
    </source>
</evidence>
<accession>A0A251Q2R0</accession>
<reference evidence="1 2" key="1">
    <citation type="journal article" date="2013" name="Nat. Genet.">
        <title>The high-quality draft genome of peach (Prunus persica) identifies unique patterns of genetic diversity, domestication and genome evolution.</title>
        <authorList>
            <consortium name="International Peach Genome Initiative"/>
            <person name="Verde I."/>
            <person name="Abbott A.G."/>
            <person name="Scalabrin S."/>
            <person name="Jung S."/>
            <person name="Shu S."/>
            <person name="Marroni F."/>
            <person name="Zhebentyayeva T."/>
            <person name="Dettori M.T."/>
            <person name="Grimwood J."/>
            <person name="Cattonaro F."/>
            <person name="Zuccolo A."/>
            <person name="Rossini L."/>
            <person name="Jenkins J."/>
            <person name="Vendramin E."/>
            <person name="Meisel L.A."/>
            <person name="Decroocq V."/>
            <person name="Sosinski B."/>
            <person name="Prochnik S."/>
            <person name="Mitros T."/>
            <person name="Policriti A."/>
            <person name="Cipriani G."/>
            <person name="Dondini L."/>
            <person name="Ficklin S."/>
            <person name="Goodstein D.M."/>
            <person name="Xuan P."/>
            <person name="Del Fabbro C."/>
            <person name="Aramini V."/>
            <person name="Copetti D."/>
            <person name="Gonzalez S."/>
            <person name="Horner D.S."/>
            <person name="Falchi R."/>
            <person name="Lucas S."/>
            <person name="Mica E."/>
            <person name="Maldonado J."/>
            <person name="Lazzari B."/>
            <person name="Bielenberg D."/>
            <person name="Pirona R."/>
            <person name="Miculan M."/>
            <person name="Barakat A."/>
            <person name="Testolin R."/>
            <person name="Stella A."/>
            <person name="Tartarini S."/>
            <person name="Tonutti P."/>
            <person name="Arus P."/>
            <person name="Orellana A."/>
            <person name="Wells C."/>
            <person name="Main D."/>
            <person name="Vizzotto G."/>
            <person name="Silva H."/>
            <person name="Salamini F."/>
            <person name="Schmutz J."/>
            <person name="Morgante M."/>
            <person name="Rokhsar D.S."/>
        </authorList>
    </citation>
    <scope>NUCLEOTIDE SEQUENCE [LARGE SCALE GENOMIC DNA]</scope>
    <source>
        <strain evidence="2">cv. Nemared</strain>
    </source>
</reference>
<dbReference type="Proteomes" id="UP000006882">
    <property type="component" value="Chromosome G3"/>
</dbReference>
<gene>
    <name evidence="1" type="ORF">PRUPE_3G195200</name>
</gene>
<sequence length="90" mass="10582">MQNHLIKIHLVCYQNQELATPCKKNKMPISYHLISSPLKQKEYPRTPKVSHFPLLPFHSNKMSKKMQKPINKISINQSLTAHQQIKHKEI</sequence>
<keyword evidence="2" id="KW-1185">Reference proteome</keyword>
<organism evidence="1 2">
    <name type="scientific">Prunus persica</name>
    <name type="common">Peach</name>
    <name type="synonym">Amygdalus persica</name>
    <dbReference type="NCBI Taxonomy" id="3760"/>
    <lineage>
        <taxon>Eukaryota</taxon>
        <taxon>Viridiplantae</taxon>
        <taxon>Streptophyta</taxon>
        <taxon>Embryophyta</taxon>
        <taxon>Tracheophyta</taxon>
        <taxon>Spermatophyta</taxon>
        <taxon>Magnoliopsida</taxon>
        <taxon>eudicotyledons</taxon>
        <taxon>Gunneridae</taxon>
        <taxon>Pentapetalae</taxon>
        <taxon>rosids</taxon>
        <taxon>fabids</taxon>
        <taxon>Rosales</taxon>
        <taxon>Rosaceae</taxon>
        <taxon>Amygdaloideae</taxon>
        <taxon>Amygdaleae</taxon>
        <taxon>Prunus</taxon>
    </lineage>
</organism>
<dbReference type="EMBL" id="CM007653">
    <property type="protein sequence ID" value="ONI18068.1"/>
    <property type="molecule type" value="Genomic_DNA"/>
</dbReference>
<dbReference type="Gramene" id="ONI18068">
    <property type="protein sequence ID" value="ONI18068"/>
    <property type="gene ID" value="PRUPE_3G195200"/>
</dbReference>
<dbReference type="AlphaFoldDB" id="A0A251Q2R0"/>